<name>A0A6M0SE15_9CYAN</name>
<sequence>MSPAEYKQRFDQAYQTYHASPAFDTDAYFDPDTPESDIPEIPEVPLCDDLALEMLKVKVPYWEHYGWIKACDGALYSLVFNANCDLAQELAAWLMADAPKGIAEQYPELVNYAAGEFPVEQVNRQNEMLTYIKEQKWRNEPRQEIEIPQGSPGVSPWRLDTQIVPQTSA</sequence>
<accession>A0A6M0SE15</accession>
<dbReference type="RefSeq" id="WP_163669139.1">
    <property type="nucleotide sequence ID" value="NZ_QZCE01000002.1"/>
</dbReference>
<gene>
    <name evidence="2" type="ORF">D0962_28875</name>
</gene>
<evidence type="ECO:0008006" key="4">
    <source>
        <dbReference type="Google" id="ProtNLM"/>
    </source>
</evidence>
<dbReference type="EMBL" id="QZCE01000002">
    <property type="protein sequence ID" value="NEZ66725.1"/>
    <property type="molecule type" value="Genomic_DNA"/>
</dbReference>
<evidence type="ECO:0000313" key="3">
    <source>
        <dbReference type="Proteomes" id="UP000473574"/>
    </source>
</evidence>
<organism evidence="2 3">
    <name type="scientific">Adonisia turfae CCMR0082</name>
    <dbReference type="NCBI Taxonomy" id="2304604"/>
    <lineage>
        <taxon>Bacteria</taxon>
        <taxon>Bacillati</taxon>
        <taxon>Cyanobacteriota</taxon>
        <taxon>Adonisia</taxon>
        <taxon>Adonisia turfae</taxon>
    </lineage>
</organism>
<proteinExistence type="predicted"/>
<dbReference type="AlphaFoldDB" id="A0A6M0SE15"/>
<comment type="caution">
    <text evidence="2">The sequence shown here is derived from an EMBL/GenBank/DDBJ whole genome shotgun (WGS) entry which is preliminary data.</text>
</comment>
<protein>
    <recommendedName>
        <fullName evidence="4">DUF4274 domain-containing protein</fullName>
    </recommendedName>
</protein>
<dbReference type="Proteomes" id="UP000473574">
    <property type="component" value="Unassembled WGS sequence"/>
</dbReference>
<evidence type="ECO:0000313" key="2">
    <source>
        <dbReference type="EMBL" id="NEZ66725.1"/>
    </source>
</evidence>
<feature type="region of interest" description="Disordered" evidence="1">
    <location>
        <begin position="146"/>
        <end position="169"/>
    </location>
</feature>
<reference evidence="2 3" key="1">
    <citation type="journal article" date="2020" name="Microb. Ecol.">
        <title>Ecogenomics of the Marine Benthic Filamentous Cyanobacterium Adonisia.</title>
        <authorList>
            <person name="Walter J.M."/>
            <person name="Coutinho F.H."/>
            <person name="Leomil L."/>
            <person name="Hargreaves P.I."/>
            <person name="Campeao M.E."/>
            <person name="Vieira V.V."/>
            <person name="Silva B.S."/>
            <person name="Fistarol G.O."/>
            <person name="Salomon P.S."/>
            <person name="Sawabe T."/>
            <person name="Mino S."/>
            <person name="Hosokawa M."/>
            <person name="Miyashita H."/>
            <person name="Maruyama F."/>
            <person name="van Verk M.C."/>
            <person name="Dutilh B.E."/>
            <person name="Thompson C.C."/>
            <person name="Thompson F.L."/>
        </authorList>
    </citation>
    <scope>NUCLEOTIDE SEQUENCE [LARGE SCALE GENOMIC DNA]</scope>
    <source>
        <strain evidence="2 3">CCMR0082</strain>
    </source>
</reference>
<evidence type="ECO:0000256" key="1">
    <source>
        <dbReference type="SAM" id="MobiDB-lite"/>
    </source>
</evidence>